<accession>A0A4V2WNL3</accession>
<gene>
    <name evidence="3" type="ORF">E0485_16135</name>
</gene>
<feature type="transmembrane region" description="Helical" evidence="1">
    <location>
        <begin position="24"/>
        <end position="55"/>
    </location>
</feature>
<organism evidence="3 4">
    <name type="scientific">Paenibacillus albiflavus</name>
    <dbReference type="NCBI Taxonomy" id="2545760"/>
    <lineage>
        <taxon>Bacteria</taxon>
        <taxon>Bacillati</taxon>
        <taxon>Bacillota</taxon>
        <taxon>Bacilli</taxon>
        <taxon>Bacillales</taxon>
        <taxon>Paenibacillaceae</taxon>
        <taxon>Paenibacillus</taxon>
    </lineage>
</organism>
<dbReference type="OrthoDB" id="2660937at2"/>
<proteinExistence type="predicted"/>
<sequence length="232" mass="26005">MRRIGGGNMGEGTRNNYNRNRNTAYLLIGTGVYLLIEHIIGLYLVIAILLIALGIYQMRVDHKRKGYILIGIGVIFVLLRDVSILLAIVLIIGGYFYFQSRKVDNRNPSVQKKHSIIDSIKWGHEPWPLQDSSVWFVFGEVNLDLTTAIFVQEETTILVQGVIGDIDITIPEEIGVWIDASLAIGPIDAVNHNEHGMMSKVNWQSSNYATSSNRVKLIISFIVGDIDIKILN</sequence>
<keyword evidence="1" id="KW-0472">Membrane</keyword>
<keyword evidence="4" id="KW-1185">Reference proteome</keyword>
<dbReference type="NCBIfam" id="NF040535">
    <property type="entry name" value="LiaF_C_term"/>
    <property type="match status" value="1"/>
</dbReference>
<keyword evidence="1" id="KW-0812">Transmembrane</keyword>
<evidence type="ECO:0000313" key="3">
    <source>
        <dbReference type="EMBL" id="TCZ75902.1"/>
    </source>
</evidence>
<reference evidence="3 4" key="1">
    <citation type="submission" date="2019-03" db="EMBL/GenBank/DDBJ databases">
        <authorList>
            <person name="Kim M.K.M."/>
        </authorList>
    </citation>
    <scope>NUCLEOTIDE SEQUENCE [LARGE SCALE GENOMIC DNA]</scope>
    <source>
        <strain evidence="3 4">18JY21-1</strain>
    </source>
</reference>
<dbReference type="Pfam" id="PF09922">
    <property type="entry name" value="LiaF-like_C"/>
    <property type="match status" value="1"/>
</dbReference>
<dbReference type="EMBL" id="SKFG01000016">
    <property type="protein sequence ID" value="TCZ75902.1"/>
    <property type="molecule type" value="Genomic_DNA"/>
</dbReference>
<comment type="caution">
    <text evidence="3">The sequence shown here is derived from an EMBL/GenBank/DDBJ whole genome shotgun (WGS) entry which is preliminary data.</text>
</comment>
<feature type="domain" description="Cell wall-active antibiotics response LiaF-like C-terminal" evidence="2">
    <location>
        <begin position="117"/>
        <end position="228"/>
    </location>
</feature>
<dbReference type="Proteomes" id="UP000295418">
    <property type="component" value="Unassembled WGS sequence"/>
</dbReference>
<keyword evidence="1" id="KW-1133">Transmembrane helix</keyword>
<dbReference type="AlphaFoldDB" id="A0A4V2WNL3"/>
<evidence type="ECO:0000313" key="4">
    <source>
        <dbReference type="Proteomes" id="UP000295418"/>
    </source>
</evidence>
<name>A0A4V2WNL3_9BACL</name>
<feature type="transmembrane region" description="Helical" evidence="1">
    <location>
        <begin position="67"/>
        <end position="98"/>
    </location>
</feature>
<evidence type="ECO:0000256" key="1">
    <source>
        <dbReference type="SAM" id="Phobius"/>
    </source>
</evidence>
<protein>
    <recommendedName>
        <fullName evidence="2">Cell wall-active antibiotics response LiaF-like C-terminal domain-containing protein</fullName>
    </recommendedName>
</protein>
<dbReference type="InterPro" id="IPR047793">
    <property type="entry name" value="LiaF_C"/>
</dbReference>
<evidence type="ECO:0000259" key="2">
    <source>
        <dbReference type="Pfam" id="PF09922"/>
    </source>
</evidence>
<dbReference type="InterPro" id="IPR024425">
    <property type="entry name" value="LiaF-like_C"/>
</dbReference>